<feature type="compositionally biased region" description="Low complexity" evidence="1">
    <location>
        <begin position="264"/>
        <end position="299"/>
    </location>
</feature>
<dbReference type="OrthoDB" id="2275032at2759"/>
<evidence type="ECO:0000313" key="3">
    <source>
        <dbReference type="Proteomes" id="UP000646827"/>
    </source>
</evidence>
<reference evidence="2 3" key="1">
    <citation type="submission" date="2020-12" db="EMBL/GenBank/DDBJ databases">
        <title>Metabolic potential, ecology and presence of endohyphal bacteria is reflected in genomic diversity of Mucoromycotina.</title>
        <authorList>
            <person name="Muszewska A."/>
            <person name="Okrasinska A."/>
            <person name="Steczkiewicz K."/>
            <person name="Drgas O."/>
            <person name="Orlowska M."/>
            <person name="Perlinska-Lenart U."/>
            <person name="Aleksandrzak-Piekarczyk T."/>
            <person name="Szatraj K."/>
            <person name="Zielenkiewicz U."/>
            <person name="Pilsyk S."/>
            <person name="Malc E."/>
            <person name="Mieczkowski P."/>
            <person name="Kruszewska J.S."/>
            <person name="Biernat P."/>
            <person name="Pawlowska J."/>
        </authorList>
    </citation>
    <scope>NUCLEOTIDE SEQUENCE [LARGE SCALE GENOMIC DNA]</scope>
    <source>
        <strain evidence="2 3">CBS 142.35</strain>
    </source>
</reference>
<feature type="region of interest" description="Disordered" evidence="1">
    <location>
        <begin position="260"/>
        <end position="299"/>
    </location>
</feature>
<dbReference type="EMBL" id="JAEPRB010000436">
    <property type="protein sequence ID" value="KAG2216228.1"/>
    <property type="molecule type" value="Genomic_DNA"/>
</dbReference>
<comment type="caution">
    <text evidence="2">The sequence shown here is derived from an EMBL/GenBank/DDBJ whole genome shotgun (WGS) entry which is preliminary data.</text>
</comment>
<evidence type="ECO:0000313" key="2">
    <source>
        <dbReference type="EMBL" id="KAG2216228.1"/>
    </source>
</evidence>
<accession>A0A8H7RT85</accession>
<dbReference type="AlphaFoldDB" id="A0A8H7RT85"/>
<feature type="region of interest" description="Disordered" evidence="1">
    <location>
        <begin position="344"/>
        <end position="396"/>
    </location>
</feature>
<proteinExistence type="predicted"/>
<keyword evidence="3" id="KW-1185">Reference proteome</keyword>
<evidence type="ECO:0000256" key="1">
    <source>
        <dbReference type="SAM" id="MobiDB-lite"/>
    </source>
</evidence>
<name>A0A8H7RT85_9FUNG</name>
<feature type="compositionally biased region" description="Polar residues" evidence="1">
    <location>
        <begin position="344"/>
        <end position="366"/>
    </location>
</feature>
<dbReference type="Proteomes" id="UP000646827">
    <property type="component" value="Unassembled WGS sequence"/>
</dbReference>
<sequence>MENYLPGVNNNRRQVHNELTVLDDRTRFALPPPELTFRGYEHENFRMFRREFTSYVLITGAQTESRRLEILQGVLQGSALTYYVTEILLYLQELRDEENTPPTVTAAMDLLERNYVTEYDLQRYRERFNNIAQRYNESPRSYLGRLRQAAHEADIKDEEHIESRFKTGLLPEIRKHCMRMCVMSHKDVLRNAEGYWNAELEDKASRNPMIRRKKYTPLNTMENMGNQDYPDDDRHVEQTFEDLLQGLSFADAIRTMGYQTRSTNYQNDNYNRQRNYPPRNNYRQPQQPNYNNGNRQRYNNYQNRPEIQRNQNNQYNQEQPPYNNNNNNYQQNRHYQQLENRQPFQQNNNDVPPSHNQNHYQKNASTIPPLKGNQALRKDNKNYDNFAYLEDQPEEY</sequence>
<gene>
    <name evidence="2" type="ORF">INT45_006934</name>
</gene>
<organism evidence="2 3">
    <name type="scientific">Circinella minor</name>
    <dbReference type="NCBI Taxonomy" id="1195481"/>
    <lineage>
        <taxon>Eukaryota</taxon>
        <taxon>Fungi</taxon>
        <taxon>Fungi incertae sedis</taxon>
        <taxon>Mucoromycota</taxon>
        <taxon>Mucoromycotina</taxon>
        <taxon>Mucoromycetes</taxon>
        <taxon>Mucorales</taxon>
        <taxon>Lichtheimiaceae</taxon>
        <taxon>Circinella</taxon>
    </lineage>
</organism>
<protein>
    <submittedName>
        <fullName evidence="2">Uncharacterized protein</fullName>
    </submittedName>
</protein>